<sequence length="710" mass="77288">MAVLAETNTIASQSSILESSPDLVPADEIFCDTNSAIEKGETSKVDKPTKILTDDEEEDEYDHETTINGNGSLWVLLLTFYFPVMMIWIRRSMFGSVHLIRTLILGQLLRLAFLENVAEWIMEKAPSCLRALLDRTEAVVPKTIIGPLASPSTAKCYHATTAAVVDPYAWPPPAFTALALLTVVTLVIHPDGLTWIILGKLRDAMYAVVSTSAQCWELFMDDYGLIPTVVAATTLACLVFLVFMVRRTLSPKPKPLVNSRTERKKKKKKGNSRRREYQQQRHGTAVSSAPSTTLLPDRRQHDSPQESTTDGNNRRKSTFDCRVDSGTPKSESKSSPDSNPLTSYPDSSSPFLTTAERSNLATITLHCPKDGDLSKAERCRISSSSTVETIAMLDDQSCDTASVRSHPSVSASSTRSGEKVKNSKVSTPHRRKRKGGRHPNTSDRISSGSQRINTRVAVAAPYVPSRWDALKPEQSTGNPTGIHAKASNHQQETPPQHAHNKPRRNGHANLEKNILRARHAPSTVKNAASSTSITRKSRWNKSAARTPKTSPNAATNVGSSGPAVVTSESSSLVLGVPLPGIQRDLTRHCSELSGPPHWEGLQSVSSDDLGVAPPKDRVVLSSLLNSRLPKTECDDWTMGSVNRSLIPSTDSVAATHVPFGGNLSTKVNDNPFAVNNMQGYSNSYQADLDSQIEADLQELGGQMAGSILDF</sequence>
<evidence type="ECO:0000256" key="1">
    <source>
        <dbReference type="SAM" id="MobiDB-lite"/>
    </source>
</evidence>
<evidence type="ECO:0000313" key="3">
    <source>
        <dbReference type="EMBL" id="KAG7353051.1"/>
    </source>
</evidence>
<feature type="transmembrane region" description="Helical" evidence="2">
    <location>
        <begin position="225"/>
        <end position="245"/>
    </location>
</feature>
<keyword evidence="2" id="KW-1133">Transmembrane helix</keyword>
<feature type="compositionally biased region" description="Low complexity" evidence="1">
    <location>
        <begin position="401"/>
        <end position="415"/>
    </location>
</feature>
<dbReference type="OrthoDB" id="49573at2759"/>
<organism evidence="3 4">
    <name type="scientific">Nitzschia inconspicua</name>
    <dbReference type="NCBI Taxonomy" id="303405"/>
    <lineage>
        <taxon>Eukaryota</taxon>
        <taxon>Sar</taxon>
        <taxon>Stramenopiles</taxon>
        <taxon>Ochrophyta</taxon>
        <taxon>Bacillariophyta</taxon>
        <taxon>Bacillariophyceae</taxon>
        <taxon>Bacillariophycidae</taxon>
        <taxon>Bacillariales</taxon>
        <taxon>Bacillariaceae</taxon>
        <taxon>Nitzschia</taxon>
    </lineage>
</organism>
<evidence type="ECO:0000256" key="2">
    <source>
        <dbReference type="SAM" id="Phobius"/>
    </source>
</evidence>
<reference evidence="3" key="1">
    <citation type="journal article" date="2021" name="Sci. Rep.">
        <title>Diploid genomic architecture of Nitzschia inconspicua, an elite biomass production diatom.</title>
        <authorList>
            <person name="Oliver A."/>
            <person name="Podell S."/>
            <person name="Pinowska A."/>
            <person name="Traller J.C."/>
            <person name="Smith S.R."/>
            <person name="McClure R."/>
            <person name="Beliaev A."/>
            <person name="Bohutskyi P."/>
            <person name="Hill E.A."/>
            <person name="Rabines A."/>
            <person name="Zheng H."/>
            <person name="Allen L.Z."/>
            <person name="Kuo A."/>
            <person name="Grigoriev I.V."/>
            <person name="Allen A.E."/>
            <person name="Hazlebeck D."/>
            <person name="Allen E.E."/>
        </authorList>
    </citation>
    <scope>NUCLEOTIDE SEQUENCE</scope>
    <source>
        <strain evidence="3">Hildebrandi</strain>
    </source>
</reference>
<dbReference type="EMBL" id="JAGRRH010000017">
    <property type="protein sequence ID" value="KAG7353051.1"/>
    <property type="molecule type" value="Genomic_DNA"/>
</dbReference>
<comment type="caution">
    <text evidence="3">The sequence shown here is derived from an EMBL/GenBank/DDBJ whole genome shotgun (WGS) entry which is preliminary data.</text>
</comment>
<feature type="compositionally biased region" description="Polar residues" evidence="1">
    <location>
        <begin position="523"/>
        <end position="534"/>
    </location>
</feature>
<feature type="compositionally biased region" description="Basic residues" evidence="1">
    <location>
        <begin position="427"/>
        <end position="437"/>
    </location>
</feature>
<keyword evidence="2" id="KW-0812">Transmembrane</keyword>
<feature type="region of interest" description="Disordered" evidence="1">
    <location>
        <begin position="518"/>
        <end position="563"/>
    </location>
</feature>
<keyword evidence="2" id="KW-0472">Membrane</keyword>
<accession>A0A9K3PNB7</accession>
<dbReference type="Proteomes" id="UP000693970">
    <property type="component" value="Unassembled WGS sequence"/>
</dbReference>
<feature type="transmembrane region" description="Helical" evidence="2">
    <location>
        <begin position="71"/>
        <end position="89"/>
    </location>
</feature>
<feature type="region of interest" description="Disordered" evidence="1">
    <location>
        <begin position="252"/>
        <end position="352"/>
    </location>
</feature>
<keyword evidence="4" id="KW-1185">Reference proteome</keyword>
<feature type="compositionally biased region" description="Polar residues" evidence="1">
    <location>
        <begin position="280"/>
        <end position="294"/>
    </location>
</feature>
<gene>
    <name evidence="3" type="ORF">IV203_009099</name>
</gene>
<feature type="region of interest" description="Disordered" evidence="1">
    <location>
        <begin position="398"/>
        <end position="453"/>
    </location>
</feature>
<evidence type="ECO:0008006" key="5">
    <source>
        <dbReference type="Google" id="ProtNLM"/>
    </source>
</evidence>
<reference evidence="3" key="2">
    <citation type="submission" date="2021-04" db="EMBL/GenBank/DDBJ databases">
        <authorList>
            <person name="Podell S."/>
        </authorList>
    </citation>
    <scope>NUCLEOTIDE SEQUENCE</scope>
    <source>
        <strain evidence="3">Hildebrandi</strain>
    </source>
</reference>
<dbReference type="AlphaFoldDB" id="A0A9K3PNB7"/>
<name>A0A9K3PNB7_9STRA</name>
<feature type="compositionally biased region" description="Polar residues" evidence="1">
    <location>
        <begin position="327"/>
        <end position="352"/>
    </location>
</feature>
<feature type="transmembrane region" description="Helical" evidence="2">
    <location>
        <begin position="177"/>
        <end position="198"/>
    </location>
</feature>
<evidence type="ECO:0000313" key="4">
    <source>
        <dbReference type="Proteomes" id="UP000693970"/>
    </source>
</evidence>
<feature type="compositionally biased region" description="Basic residues" evidence="1">
    <location>
        <begin position="262"/>
        <end position="272"/>
    </location>
</feature>
<feature type="region of interest" description="Disordered" evidence="1">
    <location>
        <begin position="467"/>
        <end position="505"/>
    </location>
</feature>
<proteinExistence type="predicted"/>
<feature type="compositionally biased region" description="Polar residues" evidence="1">
    <location>
        <begin position="442"/>
        <end position="453"/>
    </location>
</feature>
<feature type="compositionally biased region" description="Polar residues" evidence="1">
    <location>
        <begin position="547"/>
        <end position="559"/>
    </location>
</feature>
<protein>
    <recommendedName>
        <fullName evidence="5">Transmembrane protein</fullName>
    </recommendedName>
</protein>